<keyword evidence="3" id="KW-1185">Reference proteome</keyword>
<evidence type="ECO:0000256" key="1">
    <source>
        <dbReference type="SAM" id="MobiDB-lite"/>
    </source>
</evidence>
<accession>A0A8T9SW04</accession>
<dbReference type="AlphaFoldDB" id="A0A8T9SW04"/>
<name>A0A8T9SW04_9BACT</name>
<feature type="compositionally biased region" description="Polar residues" evidence="1">
    <location>
        <begin position="361"/>
        <end position="372"/>
    </location>
</feature>
<proteinExistence type="predicted"/>
<dbReference type="KEGG" id="haei:MUN82_03930"/>
<sequence>MACDLQIAEFAQNGPYLTVRFTSSAGGIRARLNNGLGDAYNPYFDYVAADGNGRVTWPHIPEGEFQLNAYDANNCTVLRNVQVVVPKVRGCTNPFASNWNPDATDDDGSCQLPGSQWFAVGGLYPPVAALATPVSSLFKADQTPRQGLYVEVELYRITETVPFARLRQAVRSQYTTTNAEPYLRGLLDTEAVPVRVDAYVDDTATVVFNYRYREVDSEGVGQWRQHPASHYAVLSAPESSLRPYIAGSDALPLTAFAEPTQFVGYPLEVSAVLPADRLGTWYAQWRYLDSAGRQVEVKAVPLPADLPAGVVRLRVPPLPPVCAASVELTLMDIDRTSAANCAPVVVTPPTTTPVKPAPRDFNSSDFNTSDYR</sequence>
<evidence type="ECO:0000313" key="2">
    <source>
        <dbReference type="EMBL" id="UOR06248.1"/>
    </source>
</evidence>
<protein>
    <submittedName>
        <fullName evidence="2">Uncharacterized protein</fullName>
    </submittedName>
</protein>
<gene>
    <name evidence="2" type="ORF">MUN82_03930</name>
</gene>
<reference evidence="2 3" key="1">
    <citation type="submission" date="2022-04" db="EMBL/GenBank/DDBJ databases">
        <title>Hymenobacter sp. isolated from the air.</title>
        <authorList>
            <person name="Won M."/>
            <person name="Lee C.-M."/>
            <person name="Woen H.-Y."/>
            <person name="Kwon S.-W."/>
        </authorList>
    </citation>
    <scope>NUCLEOTIDE SEQUENCE [LARGE SCALE GENOMIC DNA]</scope>
    <source>
        <strain evidence="3">5413 J-13</strain>
    </source>
</reference>
<dbReference type="EMBL" id="CP095053">
    <property type="protein sequence ID" value="UOR06248.1"/>
    <property type="molecule type" value="Genomic_DNA"/>
</dbReference>
<dbReference type="RefSeq" id="WP_245095171.1">
    <property type="nucleotide sequence ID" value="NZ_CP095053.1"/>
</dbReference>
<evidence type="ECO:0000313" key="3">
    <source>
        <dbReference type="Proteomes" id="UP000829925"/>
    </source>
</evidence>
<feature type="region of interest" description="Disordered" evidence="1">
    <location>
        <begin position="349"/>
        <end position="372"/>
    </location>
</feature>
<dbReference type="Proteomes" id="UP000829925">
    <property type="component" value="Chromosome"/>
</dbReference>
<organism evidence="2 3">
    <name type="scientific">Hymenobacter aerilatus</name>
    <dbReference type="NCBI Taxonomy" id="2932251"/>
    <lineage>
        <taxon>Bacteria</taxon>
        <taxon>Pseudomonadati</taxon>
        <taxon>Bacteroidota</taxon>
        <taxon>Cytophagia</taxon>
        <taxon>Cytophagales</taxon>
        <taxon>Hymenobacteraceae</taxon>
        <taxon>Hymenobacter</taxon>
    </lineage>
</organism>